<evidence type="ECO:0000313" key="1">
    <source>
        <dbReference type="EMBL" id="NGN62521.1"/>
    </source>
</evidence>
<proteinExistence type="predicted"/>
<sequence length="171" mass="18368">MKPASITPITRCSLLAALRERGNDVILLGYRHGDAPLTELAQTVRECIRRALVEQLDAGDVLAAGGVGRGALATRYALAKMERESTEHRSAYLFSYNETAPTPEETNALSEVGDWPVLPRKLGMVSGEFKSELSLDAEKGPFDSAKAGAPNPGGPLITNELGSWLVGYLTR</sequence>
<organism evidence="1 2">
    <name type="scientific">Streptomyces coryli</name>
    <dbReference type="NCBI Taxonomy" id="1128680"/>
    <lineage>
        <taxon>Bacteria</taxon>
        <taxon>Bacillati</taxon>
        <taxon>Actinomycetota</taxon>
        <taxon>Actinomycetes</taxon>
        <taxon>Kitasatosporales</taxon>
        <taxon>Streptomycetaceae</taxon>
        <taxon>Streptomyces</taxon>
    </lineage>
</organism>
<protein>
    <recommendedName>
        <fullName evidence="3">Alpha/beta hydrolase</fullName>
    </recommendedName>
</protein>
<evidence type="ECO:0000313" key="2">
    <source>
        <dbReference type="Proteomes" id="UP000481583"/>
    </source>
</evidence>
<comment type="caution">
    <text evidence="1">The sequence shown here is derived from an EMBL/GenBank/DDBJ whole genome shotgun (WGS) entry which is preliminary data.</text>
</comment>
<accession>A0A6G4TU54</accession>
<name>A0A6G4TU54_9ACTN</name>
<dbReference type="EMBL" id="JAAKZV010000002">
    <property type="protein sequence ID" value="NGN62521.1"/>
    <property type="molecule type" value="Genomic_DNA"/>
</dbReference>
<dbReference type="AlphaFoldDB" id="A0A6G4TU54"/>
<dbReference type="RefSeq" id="WP_165229999.1">
    <property type="nucleotide sequence ID" value="NZ_JAAKZV010000002.1"/>
</dbReference>
<dbReference type="Proteomes" id="UP000481583">
    <property type="component" value="Unassembled WGS sequence"/>
</dbReference>
<keyword evidence="2" id="KW-1185">Reference proteome</keyword>
<reference evidence="1 2" key="1">
    <citation type="submission" date="2020-02" db="EMBL/GenBank/DDBJ databases">
        <title>Whole-genome analyses of novel actinobacteria.</title>
        <authorList>
            <person name="Sahin N."/>
        </authorList>
    </citation>
    <scope>NUCLEOTIDE SEQUENCE [LARGE SCALE GENOMIC DNA]</scope>
    <source>
        <strain evidence="1 2">A7024</strain>
    </source>
</reference>
<evidence type="ECO:0008006" key="3">
    <source>
        <dbReference type="Google" id="ProtNLM"/>
    </source>
</evidence>
<gene>
    <name evidence="1" type="ORF">G5C51_01155</name>
</gene>